<evidence type="ECO:0000256" key="1">
    <source>
        <dbReference type="SAM" id="MobiDB-lite"/>
    </source>
</evidence>
<feature type="compositionally biased region" description="Basic and acidic residues" evidence="1">
    <location>
        <begin position="46"/>
        <end position="60"/>
    </location>
</feature>
<dbReference type="EMBL" id="JACVVK020000022">
    <property type="protein sequence ID" value="KAK7502979.1"/>
    <property type="molecule type" value="Genomic_DNA"/>
</dbReference>
<feature type="region of interest" description="Disordered" evidence="1">
    <location>
        <begin position="213"/>
        <end position="269"/>
    </location>
</feature>
<gene>
    <name evidence="2" type="ORF">BaRGS_00005605</name>
</gene>
<name>A0ABD0LTS2_9CAEN</name>
<evidence type="ECO:0000313" key="3">
    <source>
        <dbReference type="Proteomes" id="UP001519460"/>
    </source>
</evidence>
<dbReference type="Proteomes" id="UP001519460">
    <property type="component" value="Unassembled WGS sequence"/>
</dbReference>
<feature type="non-terminal residue" evidence="2">
    <location>
        <position position="1"/>
    </location>
</feature>
<feature type="region of interest" description="Disordered" evidence="1">
    <location>
        <begin position="115"/>
        <end position="137"/>
    </location>
</feature>
<protein>
    <submittedName>
        <fullName evidence="2">Uncharacterized protein</fullName>
    </submittedName>
</protein>
<reference evidence="2 3" key="1">
    <citation type="journal article" date="2023" name="Sci. Data">
        <title>Genome assembly of the Korean intertidal mud-creeper Batillaria attramentaria.</title>
        <authorList>
            <person name="Patra A.K."/>
            <person name="Ho P.T."/>
            <person name="Jun S."/>
            <person name="Lee S.J."/>
            <person name="Kim Y."/>
            <person name="Won Y.J."/>
        </authorList>
    </citation>
    <scope>NUCLEOTIDE SEQUENCE [LARGE SCALE GENOMIC DNA]</scope>
    <source>
        <strain evidence="2">Wonlab-2016</strain>
    </source>
</reference>
<accession>A0ABD0LTS2</accession>
<feature type="compositionally biased region" description="Low complexity" evidence="1">
    <location>
        <begin position="121"/>
        <end position="133"/>
    </location>
</feature>
<organism evidence="2 3">
    <name type="scientific">Batillaria attramentaria</name>
    <dbReference type="NCBI Taxonomy" id="370345"/>
    <lineage>
        <taxon>Eukaryota</taxon>
        <taxon>Metazoa</taxon>
        <taxon>Spiralia</taxon>
        <taxon>Lophotrochozoa</taxon>
        <taxon>Mollusca</taxon>
        <taxon>Gastropoda</taxon>
        <taxon>Caenogastropoda</taxon>
        <taxon>Sorbeoconcha</taxon>
        <taxon>Cerithioidea</taxon>
        <taxon>Batillariidae</taxon>
        <taxon>Batillaria</taxon>
    </lineage>
</organism>
<feature type="region of interest" description="Disordered" evidence="1">
    <location>
        <begin position="46"/>
        <end position="66"/>
    </location>
</feature>
<evidence type="ECO:0000313" key="2">
    <source>
        <dbReference type="EMBL" id="KAK7502979.1"/>
    </source>
</evidence>
<sequence>HVQTLGWYLGQKYPEYMDSFVNITAQEDVGVLAKITIEKAHRHEGRDPRYNHTTCREQRSGKSPNGLRTLARCYPRALVSNADLLQKLCEMSEKLTKVNVAVEELRSETFESIGAAHRVGQRPQSHRGQQQQQRKPRPIIVRFVNRKAADTVLQNRRMLKRTPFVITEDLTRANFALLNYCWVHPDVDDAWSKRGNIFVKRGTRIRKIESRSDLPDCSLDSSTPHMQRRRRQRDPQSGQDSLANNNNTGPKSQCCGYYGRSKQHPGQYD</sequence>
<comment type="caution">
    <text evidence="2">The sequence shown here is derived from an EMBL/GenBank/DDBJ whole genome shotgun (WGS) entry which is preliminary data.</text>
</comment>
<proteinExistence type="predicted"/>
<keyword evidence="3" id="KW-1185">Reference proteome</keyword>
<dbReference type="Gene3D" id="3.30.70.1820">
    <property type="entry name" value="L1 transposable element, RRM domain"/>
    <property type="match status" value="1"/>
</dbReference>
<dbReference type="AlphaFoldDB" id="A0ABD0LTS2"/>
<feature type="compositionally biased region" description="Polar residues" evidence="1">
    <location>
        <begin position="235"/>
        <end position="251"/>
    </location>
</feature>